<proteinExistence type="predicted"/>
<feature type="transmembrane region" description="Helical" evidence="1">
    <location>
        <begin position="66"/>
        <end position="89"/>
    </location>
</feature>
<feature type="transmembrane region" description="Helical" evidence="1">
    <location>
        <begin position="336"/>
        <end position="353"/>
    </location>
</feature>
<gene>
    <name evidence="2" type="primary">orf388</name>
</gene>
<reference evidence="2" key="1">
    <citation type="journal article" date="2020" name="IMA Fungus">
        <title>The 256 kb mitochondrial genome of Clavaria fumosa is the largest among phylum Basidiomycota and is rich in introns and intronic ORFs.</title>
        <authorList>
            <person name="Wang X."/>
            <person name="Wang Y."/>
            <person name="Yao W."/>
            <person name="Shen J."/>
            <person name="Chen M."/>
            <person name="Gao M."/>
            <person name="Ren J."/>
            <person name="Li Q."/>
            <person name="Liu N."/>
        </authorList>
    </citation>
    <scope>NUCLEOTIDE SEQUENCE</scope>
</reference>
<evidence type="ECO:0000313" key="2">
    <source>
        <dbReference type="EMBL" id="QPZ51099.1"/>
    </source>
</evidence>
<dbReference type="EMBL" id="MT114157">
    <property type="protein sequence ID" value="QPZ51099.1"/>
    <property type="molecule type" value="Genomic_DNA"/>
</dbReference>
<geneLocation type="mitochondrion" evidence="2"/>
<accession>A0A7T3U4S5</accession>
<name>A0A7T3U4S5_9AGAR</name>
<protein>
    <submittedName>
        <fullName evidence="2">Uncharacterized protein</fullName>
    </submittedName>
</protein>
<feature type="transmembrane region" description="Helical" evidence="1">
    <location>
        <begin position="20"/>
        <end position="46"/>
    </location>
</feature>
<sequence length="388" mass="44222">MKMFISSLSSPLSLPFPFPYLCFSFFGFILTYIILKLILLGIFGKLLKNSLLDKINKKDFVWFNKFYCLCFLIILIIKIFSLSINTVYLDTSINIKLNDINFSIKGDYLDTIFSNFGTASVFIVGSKIAASFVLKSKMSLGAKIGTVVGSGSLTTATFHTINNLNGIIKGKIIPRQIENSSISLEIKDVVISDGTSNSFISYLNSKPAFLFPKFKPDSKFILDDERLGFLYPSLTESFKVTQNKDLNTRVIELLKERAEKENFEKLLKEFDDFIIISPLEPNELAFSQIKNDLFTVLSGKLIIDIISVYLIIILIYIFTVKFLINKNTNLEKIKNWFFGNYIHYILSKIILGWEKSSIIWIYFILFSLLISSIGSIYILFGCLIILKN</sequence>
<keyword evidence="1" id="KW-0472">Membrane</keyword>
<dbReference type="GeneID" id="65338515"/>
<feature type="transmembrane region" description="Helical" evidence="1">
    <location>
        <begin position="359"/>
        <end position="386"/>
    </location>
</feature>
<keyword evidence="1" id="KW-0812">Transmembrane</keyword>
<dbReference type="AlphaFoldDB" id="A0A7T3U4S5"/>
<keyword evidence="2" id="KW-0496">Mitochondrion</keyword>
<dbReference type="RefSeq" id="YP_010130197.1">
    <property type="nucleotide sequence ID" value="NC_056336.1"/>
</dbReference>
<evidence type="ECO:0000256" key="1">
    <source>
        <dbReference type="SAM" id="Phobius"/>
    </source>
</evidence>
<keyword evidence="1" id="KW-1133">Transmembrane helix</keyword>
<organism evidence="2">
    <name type="scientific">Clavaria fumosa</name>
    <dbReference type="NCBI Taxonomy" id="264083"/>
    <lineage>
        <taxon>Eukaryota</taxon>
        <taxon>Fungi</taxon>
        <taxon>Dikarya</taxon>
        <taxon>Basidiomycota</taxon>
        <taxon>Agaricomycotina</taxon>
        <taxon>Agaricomycetes</taxon>
        <taxon>Agaricomycetidae</taxon>
        <taxon>Agaricales</taxon>
        <taxon>Clavariineae</taxon>
        <taxon>Clavariaceae</taxon>
        <taxon>Clavaria</taxon>
    </lineage>
</organism>
<feature type="transmembrane region" description="Helical" evidence="1">
    <location>
        <begin position="301"/>
        <end position="324"/>
    </location>
</feature>